<accession>A0ACC2N1N7</accession>
<evidence type="ECO:0000313" key="1">
    <source>
        <dbReference type="EMBL" id="KAJ8650762.1"/>
    </source>
</evidence>
<sequence>MVIVVEIFVNGIIGFPPVFALCTGDVASETGIRYQPVLPISRDFFISMRCGVKGIEESYLFDCSTLSRGMSWIPAELEDSLSIFFVLLPVIWDSRLICMAGSSRDTPGLSDAPAPPSRSV</sequence>
<name>A0ACC2N1N7_PERAE</name>
<dbReference type="Proteomes" id="UP001234297">
    <property type="component" value="Chromosome 1"/>
</dbReference>
<gene>
    <name evidence="1" type="ORF">MRB53_003785</name>
</gene>
<organism evidence="1 2">
    <name type="scientific">Persea americana</name>
    <name type="common">Avocado</name>
    <dbReference type="NCBI Taxonomy" id="3435"/>
    <lineage>
        <taxon>Eukaryota</taxon>
        <taxon>Viridiplantae</taxon>
        <taxon>Streptophyta</taxon>
        <taxon>Embryophyta</taxon>
        <taxon>Tracheophyta</taxon>
        <taxon>Spermatophyta</taxon>
        <taxon>Magnoliopsida</taxon>
        <taxon>Magnoliidae</taxon>
        <taxon>Laurales</taxon>
        <taxon>Lauraceae</taxon>
        <taxon>Persea</taxon>
    </lineage>
</organism>
<evidence type="ECO:0000313" key="2">
    <source>
        <dbReference type="Proteomes" id="UP001234297"/>
    </source>
</evidence>
<protein>
    <submittedName>
        <fullName evidence="1">Uncharacterized protein</fullName>
    </submittedName>
</protein>
<comment type="caution">
    <text evidence="1">The sequence shown here is derived from an EMBL/GenBank/DDBJ whole genome shotgun (WGS) entry which is preliminary data.</text>
</comment>
<keyword evidence="2" id="KW-1185">Reference proteome</keyword>
<proteinExistence type="predicted"/>
<dbReference type="EMBL" id="CM056809">
    <property type="protein sequence ID" value="KAJ8650762.1"/>
    <property type="molecule type" value="Genomic_DNA"/>
</dbReference>
<reference evidence="1 2" key="1">
    <citation type="journal article" date="2022" name="Hortic Res">
        <title>A haplotype resolved chromosomal level avocado genome allows analysis of novel avocado genes.</title>
        <authorList>
            <person name="Nath O."/>
            <person name="Fletcher S.J."/>
            <person name="Hayward A."/>
            <person name="Shaw L.M."/>
            <person name="Masouleh A.K."/>
            <person name="Furtado A."/>
            <person name="Henry R.J."/>
            <person name="Mitter N."/>
        </authorList>
    </citation>
    <scope>NUCLEOTIDE SEQUENCE [LARGE SCALE GENOMIC DNA]</scope>
    <source>
        <strain evidence="2">cv. Hass</strain>
    </source>
</reference>